<accession>W4L4D1</accession>
<sequence>MATRTVRLDDEAEEALTLITQSTGLSISSALKQGLIALKDQIMFHEQQAPYEIYESLDLGDGGESIAPSTESKRGVQDAIRRKLNR</sequence>
<evidence type="ECO:0000256" key="1">
    <source>
        <dbReference type="SAM" id="MobiDB-lite"/>
    </source>
</evidence>
<evidence type="ECO:0000313" key="3">
    <source>
        <dbReference type="Proteomes" id="UP000019141"/>
    </source>
</evidence>
<organism evidence="2 3">
    <name type="scientific">Entotheonella factor</name>
    <dbReference type="NCBI Taxonomy" id="1429438"/>
    <lineage>
        <taxon>Bacteria</taxon>
        <taxon>Pseudomonadati</taxon>
        <taxon>Nitrospinota/Tectimicrobiota group</taxon>
        <taxon>Candidatus Tectimicrobiota</taxon>
        <taxon>Candidatus Entotheonellia</taxon>
        <taxon>Candidatus Entotheonellales</taxon>
        <taxon>Candidatus Entotheonellaceae</taxon>
        <taxon>Candidatus Entotheonella</taxon>
    </lineage>
</organism>
<dbReference type="Proteomes" id="UP000019141">
    <property type="component" value="Unassembled WGS sequence"/>
</dbReference>
<evidence type="ECO:0008006" key="4">
    <source>
        <dbReference type="Google" id="ProtNLM"/>
    </source>
</evidence>
<proteinExistence type="predicted"/>
<feature type="compositionally biased region" description="Basic and acidic residues" evidence="1">
    <location>
        <begin position="71"/>
        <end position="86"/>
    </location>
</feature>
<name>W4L4D1_ENTF1</name>
<reference evidence="2 3" key="1">
    <citation type="journal article" date="2014" name="Nature">
        <title>An environmental bacterial taxon with a large and distinct metabolic repertoire.</title>
        <authorList>
            <person name="Wilson M.C."/>
            <person name="Mori T."/>
            <person name="Ruckert C."/>
            <person name="Uria A.R."/>
            <person name="Helf M.J."/>
            <person name="Takada K."/>
            <person name="Gernert C."/>
            <person name="Steffens U.A."/>
            <person name="Heycke N."/>
            <person name="Schmitt S."/>
            <person name="Rinke C."/>
            <person name="Helfrich E.J."/>
            <person name="Brachmann A.O."/>
            <person name="Gurgui C."/>
            <person name="Wakimoto T."/>
            <person name="Kracht M."/>
            <person name="Crusemann M."/>
            <person name="Hentschel U."/>
            <person name="Abe I."/>
            <person name="Matsunaga S."/>
            <person name="Kalinowski J."/>
            <person name="Takeyama H."/>
            <person name="Piel J."/>
        </authorList>
    </citation>
    <scope>NUCLEOTIDE SEQUENCE [LARGE SCALE GENOMIC DNA]</scope>
    <source>
        <strain evidence="3">TSY1</strain>
    </source>
</reference>
<dbReference type="HOGENOM" id="CLU_2492078_0_0_7"/>
<dbReference type="EMBL" id="AZHW01001339">
    <property type="protein sequence ID" value="ETW92953.1"/>
    <property type="molecule type" value="Genomic_DNA"/>
</dbReference>
<evidence type="ECO:0000313" key="2">
    <source>
        <dbReference type="EMBL" id="ETW92953.1"/>
    </source>
</evidence>
<dbReference type="AlphaFoldDB" id="W4L4D1"/>
<feature type="region of interest" description="Disordered" evidence="1">
    <location>
        <begin position="62"/>
        <end position="86"/>
    </location>
</feature>
<gene>
    <name evidence="2" type="ORF">ETSY1_41390</name>
</gene>
<comment type="caution">
    <text evidence="2">The sequence shown here is derived from an EMBL/GenBank/DDBJ whole genome shotgun (WGS) entry which is preliminary data.</text>
</comment>
<protein>
    <recommendedName>
        <fullName evidence="4">Ribbon-helix-helix protein CopG domain-containing protein</fullName>
    </recommendedName>
</protein>
<keyword evidence="3" id="KW-1185">Reference proteome</keyword>